<dbReference type="GO" id="GO:0005737">
    <property type="term" value="C:cytoplasm"/>
    <property type="evidence" value="ECO:0007669"/>
    <property type="project" value="TreeGrafter"/>
</dbReference>
<dbReference type="Pfam" id="PF03571">
    <property type="entry name" value="Peptidase_M49"/>
    <property type="match status" value="1"/>
</dbReference>
<sequence>MEQNVEQPERNIPMIEKVVPKIYNQLTEHEKMYLYHLSLACYSYFPIIIGQIDEKYHILYAFFKLFIEKLMKDEAIMQRILDRYDEEFILSVYHIFSQSMQFFMCPRNYEYDLDVQSISCLEAFGEDVVEQFQLVLEVFGEFVELQSVTGKIPLNIVKQINDVYKKLPENTMIVETETTYTVKVASVVNQTEATNHQINGKQIVIQHGNFSSELQKSIQHLRNAQKYCSNAESSALDSLIKHYETGDMDYFLEYNALWVQIKNPKIEVNMGFVETTHDPLNCRSDMEGWIAVRDFYIDQQFKFLSQPELIEELMNKVPMPSYVSVNFDNFPQFSPANILVFAQKDNIIGKNLPNYEQITDQFGSKNFSFVNRIQPKTLLGITDQGLALRALKYVKLVNILTTSLHEVFGHGSKAFVFEEDFNQLNEEQKAEIKTFYHSKEDVRLQMKDYRNFLEECRAEATSYYLMFNQQIAEYLQIDDNEAFTAALVSNLVLYTCSSPRYVLQKETYSLARMAIFQKCIEPLQIVGEDGGLQYDAEKLAQLTENLRKMTYKLNLLMVGGNFEDTVELFQEVIKRVEENLDYYVNVSKSFRASKYNVKSQNNAIQPVLILDEGLLKYHHAKTRIQQTVADTYATIHNVELATDV</sequence>
<protein>
    <submittedName>
        <fullName evidence="3">Dipeptidyl-peptidase III</fullName>
    </submittedName>
</protein>
<dbReference type="GO" id="GO:0046872">
    <property type="term" value="F:metal ion binding"/>
    <property type="evidence" value="ECO:0007669"/>
    <property type="project" value="UniProtKB-KW"/>
</dbReference>
<dbReference type="GO" id="GO:0008239">
    <property type="term" value="F:dipeptidyl-peptidase activity"/>
    <property type="evidence" value="ECO:0007669"/>
    <property type="project" value="TreeGrafter"/>
</dbReference>
<dbReference type="AlphaFoldDB" id="A0A146K9H5"/>
<keyword evidence="2" id="KW-0378">Hydrolase</keyword>
<gene>
    <name evidence="3" type="ORF">TPC1_14893</name>
</gene>
<organism evidence="3">
    <name type="scientific">Trepomonas sp. PC1</name>
    <dbReference type="NCBI Taxonomy" id="1076344"/>
    <lineage>
        <taxon>Eukaryota</taxon>
        <taxon>Metamonada</taxon>
        <taxon>Diplomonadida</taxon>
        <taxon>Hexamitidae</taxon>
        <taxon>Hexamitinae</taxon>
        <taxon>Trepomonas</taxon>
    </lineage>
</organism>
<evidence type="ECO:0000256" key="2">
    <source>
        <dbReference type="ARBA" id="ARBA00022801"/>
    </source>
</evidence>
<proteinExistence type="predicted"/>
<dbReference type="EMBL" id="GDID01003618">
    <property type="protein sequence ID" value="JAP92988.1"/>
    <property type="molecule type" value="Transcribed_RNA"/>
</dbReference>
<reference evidence="3" key="1">
    <citation type="submission" date="2015-07" db="EMBL/GenBank/DDBJ databases">
        <title>Adaptation to a free-living lifestyle via gene acquisitions in the diplomonad Trepomonas sp. PC1.</title>
        <authorList>
            <person name="Xu F."/>
            <person name="Jerlstrom-Hultqvist J."/>
            <person name="Kolisko M."/>
            <person name="Simpson A.G.B."/>
            <person name="Roger A.J."/>
            <person name="Svard S.G."/>
            <person name="Andersson J.O."/>
        </authorList>
    </citation>
    <scope>NUCLEOTIDE SEQUENCE</scope>
    <source>
        <strain evidence="3">PC1</strain>
    </source>
</reference>
<dbReference type="PANTHER" id="PTHR23422">
    <property type="entry name" value="DIPEPTIDYL PEPTIDASE III-RELATED"/>
    <property type="match status" value="1"/>
</dbReference>
<keyword evidence="1" id="KW-0479">Metal-binding</keyword>
<accession>A0A146K9H5</accession>
<evidence type="ECO:0000313" key="3">
    <source>
        <dbReference type="EMBL" id="JAP92988.1"/>
    </source>
</evidence>
<evidence type="ECO:0000256" key="1">
    <source>
        <dbReference type="ARBA" id="ARBA00022723"/>
    </source>
</evidence>
<name>A0A146K9H5_9EUKA</name>
<dbReference type="PANTHER" id="PTHR23422:SF11">
    <property type="entry name" value="DIPEPTIDYL PEPTIDASE 3"/>
    <property type="match status" value="1"/>
</dbReference>
<dbReference type="Gene3D" id="3.30.540.30">
    <property type="match status" value="1"/>
</dbReference>
<dbReference type="InterPro" id="IPR039461">
    <property type="entry name" value="Peptidase_M49"/>
</dbReference>